<protein>
    <recommendedName>
        <fullName evidence="9">Guanine nucleotide-binding protein subunit gamma 2-like</fullName>
    </recommendedName>
</protein>
<keyword evidence="8" id="KW-1185">Reference proteome</keyword>
<dbReference type="InterPro" id="IPR045878">
    <property type="entry name" value="GG1/2"/>
</dbReference>
<evidence type="ECO:0000256" key="3">
    <source>
        <dbReference type="ARBA" id="ARBA00023136"/>
    </source>
</evidence>
<evidence type="ECO:0000256" key="6">
    <source>
        <dbReference type="SAM" id="MobiDB-lite"/>
    </source>
</evidence>
<dbReference type="GO" id="GO:0005886">
    <property type="term" value="C:plasma membrane"/>
    <property type="evidence" value="ECO:0007669"/>
    <property type="project" value="UniProtKB-SubCell"/>
</dbReference>
<evidence type="ECO:0000256" key="2">
    <source>
        <dbReference type="ARBA" id="ARBA00022475"/>
    </source>
</evidence>
<keyword evidence="5" id="KW-0175">Coiled coil</keyword>
<evidence type="ECO:0000256" key="1">
    <source>
        <dbReference type="ARBA" id="ARBA00004236"/>
    </source>
</evidence>
<dbReference type="Proteomes" id="UP001157006">
    <property type="component" value="Chromosome 3"/>
</dbReference>
<organism evidence="7 8">
    <name type="scientific">Vicia faba</name>
    <name type="common">Broad bean</name>
    <name type="synonym">Faba vulgaris</name>
    <dbReference type="NCBI Taxonomy" id="3906"/>
    <lineage>
        <taxon>Eukaryota</taxon>
        <taxon>Viridiplantae</taxon>
        <taxon>Streptophyta</taxon>
        <taxon>Embryophyta</taxon>
        <taxon>Tracheophyta</taxon>
        <taxon>Spermatophyta</taxon>
        <taxon>Magnoliopsida</taxon>
        <taxon>eudicotyledons</taxon>
        <taxon>Gunneridae</taxon>
        <taxon>Pentapetalae</taxon>
        <taxon>rosids</taxon>
        <taxon>fabids</taxon>
        <taxon>Fabales</taxon>
        <taxon>Fabaceae</taxon>
        <taxon>Papilionoideae</taxon>
        <taxon>50 kb inversion clade</taxon>
        <taxon>NPAAA clade</taxon>
        <taxon>Hologalegina</taxon>
        <taxon>IRL clade</taxon>
        <taxon>Fabeae</taxon>
        <taxon>Vicia</taxon>
    </lineage>
</organism>
<evidence type="ECO:0000313" key="7">
    <source>
        <dbReference type="EMBL" id="CAI8605837.1"/>
    </source>
</evidence>
<dbReference type="PANTHER" id="PTHR35129">
    <property type="entry name" value="GUANINE NUCLEOTIDE-BINDING PROTEIN SUBUNIT GAMMA 1"/>
    <property type="match status" value="1"/>
</dbReference>
<feature type="coiled-coil region" evidence="5">
    <location>
        <begin position="52"/>
        <end position="79"/>
    </location>
</feature>
<keyword evidence="3" id="KW-0472">Membrane</keyword>
<accession>A0AAV1ABZ3</accession>
<evidence type="ECO:0000256" key="4">
    <source>
        <dbReference type="ARBA" id="ARBA00023224"/>
    </source>
</evidence>
<reference evidence="7 8" key="1">
    <citation type="submission" date="2023-01" db="EMBL/GenBank/DDBJ databases">
        <authorList>
            <person name="Kreplak J."/>
        </authorList>
    </citation>
    <scope>NUCLEOTIDE SEQUENCE [LARGE SCALE GENOMIC DNA]</scope>
</reference>
<gene>
    <name evidence="7" type="ORF">VFH_III201320</name>
</gene>
<evidence type="ECO:0000313" key="8">
    <source>
        <dbReference type="Proteomes" id="UP001157006"/>
    </source>
</evidence>
<evidence type="ECO:0008006" key="9">
    <source>
        <dbReference type="Google" id="ProtNLM"/>
    </source>
</evidence>
<sequence length="131" mass="14891">MDRQQSIEALSDAENGRESEEFIEKKEKVLPPHHQHPFTQVGTVSFPGFYGKHRLQASISNLNNQINILQEELEKLETVGESSIICKEVISSVESNPDPLLPWIQSSVDAGTGWDRWFGGAHNSRNHKRWI</sequence>
<comment type="subcellular location">
    <subcellularLocation>
        <location evidence="1">Cell membrane</location>
    </subcellularLocation>
</comment>
<keyword evidence="2" id="KW-1003">Cell membrane</keyword>
<dbReference type="EMBL" id="OX451738">
    <property type="protein sequence ID" value="CAI8605837.1"/>
    <property type="molecule type" value="Genomic_DNA"/>
</dbReference>
<feature type="region of interest" description="Disordered" evidence="6">
    <location>
        <begin position="1"/>
        <end position="21"/>
    </location>
</feature>
<proteinExistence type="predicted"/>
<keyword evidence="4" id="KW-0807">Transducer</keyword>
<name>A0AAV1ABZ3_VICFA</name>
<evidence type="ECO:0000256" key="5">
    <source>
        <dbReference type="SAM" id="Coils"/>
    </source>
</evidence>
<dbReference type="GO" id="GO:0007165">
    <property type="term" value="P:signal transduction"/>
    <property type="evidence" value="ECO:0007669"/>
    <property type="project" value="UniProtKB-KW"/>
</dbReference>
<dbReference type="AlphaFoldDB" id="A0AAV1ABZ3"/>
<dbReference type="PANTHER" id="PTHR35129:SF5">
    <property type="entry name" value="GUANINE NUCLEOTIDE-BINDING PROTEIN SUBUNIT GAMMA 2"/>
    <property type="match status" value="1"/>
</dbReference>